<organism evidence="1 2">
    <name type="scientific">Acanthoscelides obtectus</name>
    <name type="common">Bean weevil</name>
    <name type="synonym">Bruchus obtectus</name>
    <dbReference type="NCBI Taxonomy" id="200917"/>
    <lineage>
        <taxon>Eukaryota</taxon>
        <taxon>Metazoa</taxon>
        <taxon>Ecdysozoa</taxon>
        <taxon>Arthropoda</taxon>
        <taxon>Hexapoda</taxon>
        <taxon>Insecta</taxon>
        <taxon>Pterygota</taxon>
        <taxon>Neoptera</taxon>
        <taxon>Endopterygota</taxon>
        <taxon>Coleoptera</taxon>
        <taxon>Polyphaga</taxon>
        <taxon>Cucujiformia</taxon>
        <taxon>Chrysomeloidea</taxon>
        <taxon>Chrysomelidae</taxon>
        <taxon>Bruchinae</taxon>
        <taxon>Bruchini</taxon>
        <taxon>Acanthoscelides</taxon>
    </lineage>
</organism>
<accession>A0A9P0PN07</accession>
<evidence type="ECO:0000313" key="1">
    <source>
        <dbReference type="EMBL" id="CAH1990532.1"/>
    </source>
</evidence>
<name>A0A9P0PN07_ACAOB</name>
<keyword evidence="2" id="KW-1185">Reference proteome</keyword>
<proteinExistence type="predicted"/>
<dbReference type="Proteomes" id="UP001152888">
    <property type="component" value="Unassembled WGS sequence"/>
</dbReference>
<dbReference type="EMBL" id="CAKOFQ010007090">
    <property type="protein sequence ID" value="CAH1990532.1"/>
    <property type="molecule type" value="Genomic_DNA"/>
</dbReference>
<reference evidence="1" key="1">
    <citation type="submission" date="2022-03" db="EMBL/GenBank/DDBJ databases">
        <authorList>
            <person name="Sayadi A."/>
        </authorList>
    </citation>
    <scope>NUCLEOTIDE SEQUENCE</scope>
</reference>
<evidence type="ECO:0000313" key="2">
    <source>
        <dbReference type="Proteomes" id="UP001152888"/>
    </source>
</evidence>
<gene>
    <name evidence="1" type="ORF">ACAOBT_LOCUS19715</name>
</gene>
<protein>
    <submittedName>
        <fullName evidence="1">Uncharacterized protein</fullName>
    </submittedName>
</protein>
<sequence>MHTVPVTELDTPTSTPLSLHATEPIRTSTEPTLTVYGAYPHHVYGAYPHVYGADKVVVPYVHAGRDIVHDNIDLQTQHQLQAQHELTQEHQLQHEHNLQHQQELEHEQALSREHHLEQIQLLQHQQQLQNQQQLQQQQTLQQQHLQQQHILEHQQYDDDTYNGAAGIVGHVGVGYGAYSGVHHYPSIHHHYPTVY</sequence>
<dbReference type="AlphaFoldDB" id="A0A9P0PN07"/>
<comment type="caution">
    <text evidence="1">The sequence shown here is derived from an EMBL/GenBank/DDBJ whole genome shotgun (WGS) entry which is preliminary data.</text>
</comment>